<evidence type="ECO:0000313" key="1">
    <source>
        <dbReference type="EMBL" id="AEC17004.1"/>
    </source>
</evidence>
<accession>F4HFG3</accession>
<dbReference type="EMBL" id="CP002667">
    <property type="protein sequence ID" value="AEC17004.1"/>
    <property type="molecule type" value="Genomic_DNA"/>
</dbReference>
<sequence length="37" mass="4331">MKKDYLFEVILFVIAFFDPTTYANCIEFSNSFAVKFA</sequence>
<dbReference type="AlphaFoldDB" id="F4HFG3"/>
<dbReference type="STRING" id="1005058.UMN179_00976"/>
<proteinExistence type="predicted"/>
<reference evidence="1 2" key="1">
    <citation type="journal article" date="2011" name="J. Bacteriol.">
        <title>Complete genome sequence of Gallibacterium anatis strain UMN179, isolated from a laying hen with peritonitis.</title>
        <authorList>
            <person name="Johnson T.J."/>
            <person name="Fernandez-Alarcon C."/>
            <person name="Bojesen A.M."/>
            <person name="Nolan L.K."/>
            <person name="Trampel D.W."/>
            <person name="Seemann T."/>
        </authorList>
    </citation>
    <scope>NUCLEOTIDE SEQUENCE [LARGE SCALE GENOMIC DNA]</scope>
    <source>
        <strain evidence="1 2">UMN179</strain>
    </source>
</reference>
<protein>
    <submittedName>
        <fullName evidence="1">Uncharacterized protein</fullName>
    </submittedName>
</protein>
<dbReference type="Proteomes" id="UP000006908">
    <property type="component" value="Chromosome"/>
</dbReference>
<evidence type="ECO:0000313" key="2">
    <source>
        <dbReference type="Proteomes" id="UP000006908"/>
    </source>
</evidence>
<dbReference type="KEGG" id="gan:UMN179_00976"/>
<organism evidence="1 2">
    <name type="scientific">Gallibacterium anatis (strain UMN179)</name>
    <name type="common">Pasteurella anatis</name>
    <dbReference type="NCBI Taxonomy" id="1005058"/>
    <lineage>
        <taxon>Bacteria</taxon>
        <taxon>Pseudomonadati</taxon>
        <taxon>Pseudomonadota</taxon>
        <taxon>Gammaproteobacteria</taxon>
        <taxon>Pasteurellales</taxon>
        <taxon>Pasteurellaceae</taxon>
        <taxon>Gallibacterium</taxon>
    </lineage>
</organism>
<gene>
    <name evidence="1" type="ordered locus">UMN179_00976</name>
</gene>
<name>F4HFG3_GALAU</name>
<dbReference type="HOGENOM" id="CLU_3344014_0_0_6"/>